<accession>A0A918NGD3</accession>
<reference evidence="2 3" key="1">
    <citation type="journal article" date="2014" name="Int. J. Syst. Evol. Microbiol.">
        <title>Complete genome sequence of Corynebacterium casei LMG S-19264T (=DSM 44701T), isolated from a smear-ripened cheese.</title>
        <authorList>
            <consortium name="US DOE Joint Genome Institute (JGI-PGF)"/>
            <person name="Walter F."/>
            <person name="Albersmeier A."/>
            <person name="Kalinowski J."/>
            <person name="Ruckert C."/>
        </authorList>
    </citation>
    <scope>NUCLEOTIDE SEQUENCE [LARGE SCALE GENOMIC DNA]</scope>
    <source>
        <strain evidence="2 3">KCTC 23968</strain>
    </source>
</reference>
<organism evidence="2 3">
    <name type="scientific">Litorimonas cladophorae</name>
    <dbReference type="NCBI Taxonomy" id="1220491"/>
    <lineage>
        <taxon>Bacteria</taxon>
        <taxon>Pseudomonadati</taxon>
        <taxon>Pseudomonadota</taxon>
        <taxon>Alphaproteobacteria</taxon>
        <taxon>Maricaulales</taxon>
        <taxon>Robiginitomaculaceae</taxon>
    </lineage>
</organism>
<sequence>MTDEKNVPLKSSEKKRGALHRDDTPHVESQDNLAQNTGEEEE</sequence>
<dbReference type="Proteomes" id="UP000600865">
    <property type="component" value="Unassembled WGS sequence"/>
</dbReference>
<protein>
    <submittedName>
        <fullName evidence="2">Uncharacterized protein</fullName>
    </submittedName>
</protein>
<comment type="caution">
    <text evidence="2">The sequence shown here is derived from an EMBL/GenBank/DDBJ whole genome shotgun (WGS) entry which is preliminary data.</text>
</comment>
<feature type="region of interest" description="Disordered" evidence="1">
    <location>
        <begin position="1"/>
        <end position="42"/>
    </location>
</feature>
<name>A0A918NGD3_9PROT</name>
<keyword evidence="3" id="KW-1185">Reference proteome</keyword>
<dbReference type="EMBL" id="BMYV01000001">
    <property type="protein sequence ID" value="GGX65477.1"/>
    <property type="molecule type" value="Genomic_DNA"/>
</dbReference>
<evidence type="ECO:0000256" key="1">
    <source>
        <dbReference type="SAM" id="MobiDB-lite"/>
    </source>
</evidence>
<evidence type="ECO:0000313" key="3">
    <source>
        <dbReference type="Proteomes" id="UP000600865"/>
    </source>
</evidence>
<proteinExistence type="predicted"/>
<feature type="compositionally biased region" description="Basic and acidic residues" evidence="1">
    <location>
        <begin position="1"/>
        <end position="29"/>
    </location>
</feature>
<evidence type="ECO:0000313" key="2">
    <source>
        <dbReference type="EMBL" id="GGX65477.1"/>
    </source>
</evidence>
<feature type="compositionally biased region" description="Polar residues" evidence="1">
    <location>
        <begin position="30"/>
        <end position="42"/>
    </location>
</feature>
<dbReference type="AlphaFoldDB" id="A0A918NGD3"/>
<dbReference type="RefSeq" id="WP_267905566.1">
    <property type="nucleotide sequence ID" value="NZ_BMYV01000001.1"/>
</dbReference>
<gene>
    <name evidence="2" type="ORF">GCM10011309_14660</name>
</gene>